<dbReference type="InterPro" id="IPR032030">
    <property type="entry name" value="YscD_cytoplasmic_dom"/>
</dbReference>
<name>A0ABT7SXN2_9ALTE</name>
<dbReference type="EMBL" id="JAUCBP010000007">
    <property type="protein sequence ID" value="MDM7860949.1"/>
    <property type="molecule type" value="Genomic_DNA"/>
</dbReference>
<keyword evidence="4" id="KW-1185">Reference proteome</keyword>
<dbReference type="Proteomes" id="UP001234343">
    <property type="component" value="Unassembled WGS sequence"/>
</dbReference>
<dbReference type="SUPFAM" id="SSF49879">
    <property type="entry name" value="SMAD/FHA domain"/>
    <property type="match status" value="1"/>
</dbReference>
<keyword evidence="1" id="KW-0812">Transmembrane</keyword>
<feature type="transmembrane region" description="Helical" evidence="1">
    <location>
        <begin position="251"/>
        <end position="268"/>
    </location>
</feature>
<keyword evidence="1" id="KW-0472">Membrane</keyword>
<feature type="transmembrane region" description="Helical" evidence="1">
    <location>
        <begin position="185"/>
        <end position="205"/>
    </location>
</feature>
<reference evidence="3 4" key="1">
    <citation type="submission" date="2023-06" db="EMBL/GenBank/DDBJ databases">
        <title>Alteromonas sp. ASW11-36 isolated from intertidal sand.</title>
        <authorList>
            <person name="Li Y."/>
        </authorList>
    </citation>
    <scope>NUCLEOTIDE SEQUENCE [LARGE SCALE GENOMIC DNA]</scope>
    <source>
        <strain evidence="3 4">ASW11-36</strain>
    </source>
</reference>
<dbReference type="Pfam" id="PF16697">
    <property type="entry name" value="Yop-YscD_cpl"/>
    <property type="match status" value="1"/>
</dbReference>
<protein>
    <submittedName>
        <fullName evidence="3">FHA domain-containing protein</fullName>
    </submittedName>
</protein>
<keyword evidence="1" id="KW-1133">Transmembrane helix</keyword>
<feature type="domain" description="FHA" evidence="2">
    <location>
        <begin position="25"/>
        <end position="76"/>
    </location>
</feature>
<dbReference type="InterPro" id="IPR000253">
    <property type="entry name" value="FHA_dom"/>
</dbReference>
<comment type="caution">
    <text evidence="3">The sequence shown here is derived from an EMBL/GenBank/DDBJ whole genome shotgun (WGS) entry which is preliminary data.</text>
</comment>
<dbReference type="InterPro" id="IPR008984">
    <property type="entry name" value="SMAD_FHA_dom_sf"/>
</dbReference>
<dbReference type="Gene3D" id="2.60.200.20">
    <property type="match status" value="1"/>
</dbReference>
<evidence type="ECO:0000313" key="4">
    <source>
        <dbReference type="Proteomes" id="UP001234343"/>
    </source>
</evidence>
<gene>
    <name evidence="3" type="ORF">QTP81_10105</name>
</gene>
<feature type="transmembrane region" description="Helical" evidence="1">
    <location>
        <begin position="124"/>
        <end position="143"/>
    </location>
</feature>
<proteinExistence type="predicted"/>
<feature type="transmembrane region" description="Helical" evidence="1">
    <location>
        <begin position="225"/>
        <end position="244"/>
    </location>
</feature>
<dbReference type="RefSeq" id="WP_289365233.1">
    <property type="nucleotide sequence ID" value="NZ_JAUCBP010000007.1"/>
</dbReference>
<dbReference type="CDD" id="cd00060">
    <property type="entry name" value="FHA"/>
    <property type="match status" value="1"/>
</dbReference>
<evidence type="ECO:0000259" key="2">
    <source>
        <dbReference type="PROSITE" id="PS50006"/>
    </source>
</evidence>
<feature type="transmembrane region" description="Helical" evidence="1">
    <location>
        <begin position="155"/>
        <end position="173"/>
    </location>
</feature>
<dbReference type="PROSITE" id="PS50006">
    <property type="entry name" value="FHA_DOMAIN"/>
    <property type="match status" value="1"/>
</dbReference>
<accession>A0ABT7SXN2</accession>
<evidence type="ECO:0000313" key="3">
    <source>
        <dbReference type="EMBL" id="MDM7860949.1"/>
    </source>
</evidence>
<organism evidence="3 4">
    <name type="scientific">Alteromonas arenosi</name>
    <dbReference type="NCBI Taxonomy" id="3055817"/>
    <lineage>
        <taxon>Bacteria</taxon>
        <taxon>Pseudomonadati</taxon>
        <taxon>Pseudomonadota</taxon>
        <taxon>Gammaproteobacteria</taxon>
        <taxon>Alteromonadales</taxon>
        <taxon>Alteromonadaceae</taxon>
        <taxon>Alteromonas/Salinimonas group</taxon>
        <taxon>Alteromonas</taxon>
    </lineage>
</organism>
<evidence type="ECO:0000256" key="1">
    <source>
        <dbReference type="SAM" id="Phobius"/>
    </source>
</evidence>
<sequence>MEIVIEILEPGRKASQILKFTQPQIRVGRAWDNDLVLTDAEIDAYHGIIDYDEQAQQLRFTDLNSSNGSVYKGKRVSDSQTIEFAEKITLGETNFKIHRQSDTVAPTKLHSSSEKLTKTLGRPVYACLLALCAISLGEYFDFIEGGIKFEWNIQLQSLISSSMTLVVWALVWGGISKLIKHHMNFFAHLALASCVMIISGVLGQLGNVIVFNTLSAWITDLYDASNTALVVFIWMYFALVITANARARTRLGVACVAVGLYLLTNYLLPRFQEPVWVANVPLETASLPPQYMLRDETPVADFLDAARENIQRSSENAVTKKHESTKE</sequence>